<evidence type="ECO:0000256" key="7">
    <source>
        <dbReference type="ARBA" id="ARBA00022840"/>
    </source>
</evidence>
<evidence type="ECO:0000313" key="13">
    <source>
        <dbReference type="EMBL" id="VDM68357.1"/>
    </source>
</evidence>
<reference evidence="13 14" key="1">
    <citation type="submission" date="2018-11" db="EMBL/GenBank/DDBJ databases">
        <authorList>
            <consortium name="Pathogen Informatics"/>
        </authorList>
    </citation>
    <scope>NUCLEOTIDE SEQUENCE [LARGE SCALE GENOMIC DNA]</scope>
</reference>
<evidence type="ECO:0000256" key="8">
    <source>
        <dbReference type="ARBA" id="ARBA00022917"/>
    </source>
</evidence>
<protein>
    <recommendedName>
        <fullName evidence="3">asparagine--tRNA ligase</fullName>
        <ecNumber evidence="3">6.1.1.22</ecNumber>
    </recommendedName>
    <alternativeName>
        <fullName evidence="10">Asparaginyl-tRNA synthetase</fullName>
    </alternativeName>
</protein>
<dbReference type="Proteomes" id="UP000270094">
    <property type="component" value="Unassembled WGS sequence"/>
</dbReference>
<dbReference type="InterPro" id="IPR002312">
    <property type="entry name" value="Asp/Asn-tRNA-synth_IIb"/>
</dbReference>
<evidence type="ECO:0000256" key="3">
    <source>
        <dbReference type="ARBA" id="ARBA00012816"/>
    </source>
</evidence>
<evidence type="ECO:0000256" key="10">
    <source>
        <dbReference type="ARBA" id="ARBA00029886"/>
    </source>
</evidence>
<dbReference type="PRINTS" id="PR01042">
    <property type="entry name" value="TRNASYNTHASP"/>
</dbReference>
<dbReference type="CDD" id="cd00776">
    <property type="entry name" value="AsxRS_core"/>
    <property type="match status" value="1"/>
</dbReference>
<evidence type="ECO:0000256" key="11">
    <source>
        <dbReference type="ARBA" id="ARBA00047844"/>
    </source>
</evidence>
<comment type="catalytic activity">
    <reaction evidence="11">
        <text>tRNA(Asn) + L-asparagine + ATP = L-asparaginyl-tRNA(Asn) + AMP + diphosphate + H(+)</text>
        <dbReference type="Rhea" id="RHEA:11180"/>
        <dbReference type="Rhea" id="RHEA-COMP:9659"/>
        <dbReference type="Rhea" id="RHEA-COMP:9674"/>
        <dbReference type="ChEBI" id="CHEBI:15378"/>
        <dbReference type="ChEBI" id="CHEBI:30616"/>
        <dbReference type="ChEBI" id="CHEBI:33019"/>
        <dbReference type="ChEBI" id="CHEBI:58048"/>
        <dbReference type="ChEBI" id="CHEBI:78442"/>
        <dbReference type="ChEBI" id="CHEBI:78515"/>
        <dbReference type="ChEBI" id="CHEBI:456215"/>
        <dbReference type="EC" id="6.1.1.22"/>
    </reaction>
</comment>
<dbReference type="EMBL" id="UYYB01008531">
    <property type="protein sequence ID" value="VDM68357.1"/>
    <property type="molecule type" value="Genomic_DNA"/>
</dbReference>
<organism evidence="13 14">
    <name type="scientific">Strongylus vulgaris</name>
    <name type="common">Blood worm</name>
    <dbReference type="NCBI Taxonomy" id="40348"/>
    <lineage>
        <taxon>Eukaryota</taxon>
        <taxon>Metazoa</taxon>
        <taxon>Ecdysozoa</taxon>
        <taxon>Nematoda</taxon>
        <taxon>Chromadorea</taxon>
        <taxon>Rhabditida</taxon>
        <taxon>Rhabditina</taxon>
        <taxon>Rhabditomorpha</taxon>
        <taxon>Strongyloidea</taxon>
        <taxon>Strongylidae</taxon>
        <taxon>Strongylus</taxon>
    </lineage>
</organism>
<dbReference type="Pfam" id="PF00152">
    <property type="entry name" value="tRNA-synt_2"/>
    <property type="match status" value="1"/>
</dbReference>
<evidence type="ECO:0000256" key="2">
    <source>
        <dbReference type="ARBA" id="ARBA00008226"/>
    </source>
</evidence>
<evidence type="ECO:0000256" key="6">
    <source>
        <dbReference type="ARBA" id="ARBA00022741"/>
    </source>
</evidence>
<dbReference type="PANTHER" id="PTHR22594">
    <property type="entry name" value="ASPARTYL/LYSYL-TRNA SYNTHETASE"/>
    <property type="match status" value="1"/>
</dbReference>
<name>A0A3P7IVS5_STRVU</name>
<keyword evidence="4" id="KW-0963">Cytoplasm</keyword>
<keyword evidence="8" id="KW-0648">Protein biosynthesis</keyword>
<dbReference type="FunFam" id="3.30.930.10:FF:000040">
    <property type="entry name" value="Asparagine--tRNA ligase, cytoplasmic"/>
    <property type="match status" value="1"/>
</dbReference>
<evidence type="ECO:0000256" key="4">
    <source>
        <dbReference type="ARBA" id="ARBA00022490"/>
    </source>
</evidence>
<dbReference type="EC" id="6.1.1.22" evidence="3"/>
<dbReference type="Gene3D" id="3.30.930.10">
    <property type="entry name" value="Bira Bifunctional Protein, Domain 2"/>
    <property type="match status" value="1"/>
</dbReference>
<evidence type="ECO:0000313" key="14">
    <source>
        <dbReference type="Proteomes" id="UP000270094"/>
    </source>
</evidence>
<dbReference type="InterPro" id="IPR045864">
    <property type="entry name" value="aa-tRNA-synth_II/BPL/LPL"/>
</dbReference>
<dbReference type="PROSITE" id="PS50862">
    <property type="entry name" value="AA_TRNA_LIGASE_II"/>
    <property type="match status" value="1"/>
</dbReference>
<gene>
    <name evidence="13" type="ORF">SVUK_LOCUS3355</name>
</gene>
<dbReference type="AlphaFoldDB" id="A0A3P7IVS5"/>
<dbReference type="SUPFAM" id="SSF55681">
    <property type="entry name" value="Class II aaRS and biotin synthetases"/>
    <property type="match status" value="1"/>
</dbReference>
<feature type="domain" description="Aminoacyl-transfer RNA synthetases class-II family profile" evidence="12">
    <location>
        <begin position="1"/>
        <end position="286"/>
    </location>
</feature>
<keyword evidence="14" id="KW-1185">Reference proteome</keyword>
<dbReference type="OrthoDB" id="1931232at2759"/>
<dbReference type="GO" id="GO:0004816">
    <property type="term" value="F:asparagine-tRNA ligase activity"/>
    <property type="evidence" value="ECO:0007669"/>
    <property type="project" value="UniProtKB-EC"/>
</dbReference>
<proteinExistence type="inferred from homology"/>
<evidence type="ECO:0000256" key="1">
    <source>
        <dbReference type="ARBA" id="ARBA00004496"/>
    </source>
</evidence>
<dbReference type="PANTHER" id="PTHR22594:SF16">
    <property type="entry name" value="ASPARAGINE--TRNA LIGASE, CYTOPLASMIC"/>
    <property type="match status" value="1"/>
</dbReference>
<evidence type="ECO:0000256" key="5">
    <source>
        <dbReference type="ARBA" id="ARBA00022598"/>
    </source>
</evidence>
<keyword evidence="6" id="KW-0547">Nucleotide-binding</keyword>
<comment type="subcellular location">
    <subcellularLocation>
        <location evidence="1">Cytoplasm</location>
    </subcellularLocation>
</comment>
<keyword evidence="9" id="KW-0030">Aminoacyl-tRNA synthetase</keyword>
<dbReference type="InterPro" id="IPR006195">
    <property type="entry name" value="aa-tRNA-synth_II"/>
</dbReference>
<evidence type="ECO:0000259" key="12">
    <source>
        <dbReference type="PROSITE" id="PS50862"/>
    </source>
</evidence>
<keyword evidence="7" id="KW-0067">ATP-binding</keyword>
<accession>A0A3P7IVS5</accession>
<dbReference type="InterPro" id="IPR004364">
    <property type="entry name" value="Aa-tRNA-synt_II"/>
</dbReference>
<dbReference type="GO" id="GO:0005524">
    <property type="term" value="F:ATP binding"/>
    <property type="evidence" value="ECO:0007669"/>
    <property type="project" value="UniProtKB-KW"/>
</dbReference>
<evidence type="ECO:0000256" key="9">
    <source>
        <dbReference type="ARBA" id="ARBA00023146"/>
    </source>
</evidence>
<dbReference type="GO" id="GO:0005737">
    <property type="term" value="C:cytoplasm"/>
    <property type="evidence" value="ECO:0007669"/>
    <property type="project" value="UniProtKB-SubCell"/>
</dbReference>
<keyword evidence="5" id="KW-0436">Ligase</keyword>
<dbReference type="GO" id="GO:0006421">
    <property type="term" value="P:asparaginyl-tRNA aminoacylation"/>
    <property type="evidence" value="ECO:0007669"/>
    <property type="project" value="TreeGrafter"/>
</dbReference>
<sequence length="294" mass="33810">MREHFYHAGYTEICPPTLVQTQVEGGSTLFGLDYFGEPSYLTQSSQLYLETCIASLGDVYCIAQSYRAEKSRTRRHLAEYAHVEAECAFITFDELMDRIEDIVCDTVDRLMADPHVKPLIEFVNPNFKPPQRPFLRMTYSDAIKWLIEHDVRNEYGEKFVHGEDIAEAAERKMTDTIGVPILLHKFPAGIKAFYMSRCKDDDTLTESVDLLMPGVGEIVGGSMRMWHEEDLHKAFTAAGIDPKNYYWYTDQRKYGTVPHGGYGLGLERFICWLTNTYHIRDVCLYPRFIGRCAP</sequence>
<comment type="similarity">
    <text evidence="2">Belongs to the class-II aminoacyl-tRNA synthetase family.</text>
</comment>